<keyword evidence="3" id="KW-1185">Reference proteome</keyword>
<keyword evidence="1" id="KW-0472">Membrane</keyword>
<protein>
    <submittedName>
        <fullName evidence="2">Uncharacterized protein DUF4386</fullName>
    </submittedName>
</protein>
<keyword evidence="1" id="KW-0812">Transmembrane</keyword>
<gene>
    <name evidence="2" type="ORF">BC793_15222</name>
</gene>
<organism evidence="2 3">
    <name type="scientific">Actinoplanes xinjiangensis</name>
    <dbReference type="NCBI Taxonomy" id="512350"/>
    <lineage>
        <taxon>Bacteria</taxon>
        <taxon>Bacillati</taxon>
        <taxon>Actinomycetota</taxon>
        <taxon>Actinomycetes</taxon>
        <taxon>Micromonosporales</taxon>
        <taxon>Micromonosporaceae</taxon>
        <taxon>Actinoplanes</taxon>
    </lineage>
</organism>
<comment type="caution">
    <text evidence="2">The sequence shown here is derived from an EMBL/GenBank/DDBJ whole genome shotgun (WGS) entry which is preliminary data.</text>
</comment>
<feature type="transmembrane region" description="Helical" evidence="1">
    <location>
        <begin position="7"/>
        <end position="29"/>
    </location>
</feature>
<evidence type="ECO:0000313" key="3">
    <source>
        <dbReference type="Proteomes" id="UP000245697"/>
    </source>
</evidence>
<feature type="transmembrane region" description="Helical" evidence="1">
    <location>
        <begin position="49"/>
        <end position="73"/>
    </location>
</feature>
<feature type="transmembrane region" description="Helical" evidence="1">
    <location>
        <begin position="85"/>
        <end position="106"/>
    </location>
</feature>
<evidence type="ECO:0000256" key="1">
    <source>
        <dbReference type="SAM" id="Phobius"/>
    </source>
</evidence>
<proteinExistence type="predicted"/>
<dbReference type="Proteomes" id="UP000245697">
    <property type="component" value="Unassembled WGS sequence"/>
</dbReference>
<feature type="transmembrane region" description="Helical" evidence="1">
    <location>
        <begin position="136"/>
        <end position="157"/>
    </location>
</feature>
<dbReference type="EMBL" id="QGGR01000052">
    <property type="protein sequence ID" value="PWK27747.1"/>
    <property type="molecule type" value="Genomic_DNA"/>
</dbReference>
<keyword evidence="1" id="KW-1133">Transmembrane helix</keyword>
<dbReference type="InterPro" id="IPR025495">
    <property type="entry name" value="DUF4386"/>
</dbReference>
<dbReference type="RefSeq" id="WP_109603202.1">
    <property type="nucleotide sequence ID" value="NZ_BONA01000116.1"/>
</dbReference>
<accession>A0A316EGA4</accession>
<evidence type="ECO:0000313" key="2">
    <source>
        <dbReference type="EMBL" id="PWK27747.1"/>
    </source>
</evidence>
<dbReference type="AlphaFoldDB" id="A0A316EGA4"/>
<feature type="transmembrane region" description="Helical" evidence="1">
    <location>
        <begin position="169"/>
        <end position="190"/>
    </location>
</feature>
<dbReference type="Pfam" id="PF14329">
    <property type="entry name" value="DUF4386"/>
    <property type="match status" value="1"/>
</dbReference>
<feature type="transmembrane region" description="Helical" evidence="1">
    <location>
        <begin position="196"/>
        <end position="217"/>
    </location>
</feature>
<reference evidence="2 3" key="1">
    <citation type="submission" date="2018-05" db="EMBL/GenBank/DDBJ databases">
        <title>Genomic Encyclopedia of Archaeal and Bacterial Type Strains, Phase II (KMG-II): from individual species to whole genera.</title>
        <authorList>
            <person name="Goeker M."/>
        </authorList>
    </citation>
    <scope>NUCLEOTIDE SEQUENCE [LARGE SCALE GENOMIC DNA]</scope>
    <source>
        <strain evidence="2 3">DSM 45184</strain>
    </source>
</reference>
<dbReference type="OrthoDB" id="1176146at2"/>
<sequence>MRPTRGTAVAAGVFFLITEVAAIAGLLLYQPALSDANYVIGAGADNRVLAGGLLELVLVAAIVGSGVTLYPIVREQSRSVALGYLCTRLLEAAVILVGIVSVLSVVTLRRDLAGAPGAASTAFVPVGKALVAVHDWTFLLGPNVLLGANSLLLAYLMHRSRIVPRIITALGLIGGPLICLSATAVMFGLYEQVSTIGSVAALPVFAWEVSLAVYLIAKGFNPPRAIAGDIAPAERRVGVAAV</sequence>
<name>A0A316EGA4_9ACTN</name>